<keyword evidence="2" id="KW-1185">Reference proteome</keyword>
<evidence type="ECO:0000313" key="2">
    <source>
        <dbReference type="Proteomes" id="UP001392437"/>
    </source>
</evidence>
<comment type="caution">
    <text evidence="1">The sequence shown here is derived from an EMBL/GenBank/DDBJ whole genome shotgun (WGS) entry which is preliminary data.</text>
</comment>
<evidence type="ECO:0000313" key="1">
    <source>
        <dbReference type="EMBL" id="KAK8121178.1"/>
    </source>
</evidence>
<dbReference type="EMBL" id="JAQQWP010000004">
    <property type="protein sequence ID" value="KAK8121178.1"/>
    <property type="molecule type" value="Genomic_DNA"/>
</dbReference>
<gene>
    <name evidence="1" type="ORF">PG999_005298</name>
</gene>
<dbReference type="AlphaFoldDB" id="A0AAW0R1X1"/>
<reference evidence="1 2" key="1">
    <citation type="submission" date="2023-01" db="EMBL/GenBank/DDBJ databases">
        <title>Analysis of 21 Apiospora genomes using comparative genomics revels a genus with tremendous synthesis potential of carbohydrate active enzymes and secondary metabolites.</title>
        <authorList>
            <person name="Sorensen T."/>
        </authorList>
    </citation>
    <scope>NUCLEOTIDE SEQUENCE [LARGE SCALE GENOMIC DNA]</scope>
    <source>
        <strain evidence="1 2">CBS 117206</strain>
    </source>
</reference>
<sequence length="122" mass="14029">MADEAGQLRNVAQPWNGRAWSSRRCIGFHGTQPDMILAVLDTFLDCHEITTLQLPTEFYASPEVDQSIRDVCRKKDHEWITSPDVLQWLMKNTCDGIEQTIAAANRQSWTFPVSSNYAERYH</sequence>
<proteinExistence type="predicted"/>
<accession>A0AAW0R1X1</accession>
<protein>
    <submittedName>
        <fullName evidence="1">Uncharacterized protein</fullName>
    </submittedName>
</protein>
<organism evidence="1 2">
    <name type="scientific">Apiospora kogelbergensis</name>
    <dbReference type="NCBI Taxonomy" id="1337665"/>
    <lineage>
        <taxon>Eukaryota</taxon>
        <taxon>Fungi</taxon>
        <taxon>Dikarya</taxon>
        <taxon>Ascomycota</taxon>
        <taxon>Pezizomycotina</taxon>
        <taxon>Sordariomycetes</taxon>
        <taxon>Xylariomycetidae</taxon>
        <taxon>Amphisphaeriales</taxon>
        <taxon>Apiosporaceae</taxon>
        <taxon>Apiospora</taxon>
    </lineage>
</organism>
<name>A0AAW0R1X1_9PEZI</name>
<dbReference type="Proteomes" id="UP001392437">
    <property type="component" value="Unassembled WGS sequence"/>
</dbReference>